<dbReference type="Proteomes" id="UP000824087">
    <property type="component" value="Unassembled WGS sequence"/>
</dbReference>
<reference evidence="2" key="2">
    <citation type="journal article" date="2021" name="PeerJ">
        <title>Extensive microbial diversity within the chicken gut microbiome revealed by metagenomics and culture.</title>
        <authorList>
            <person name="Gilroy R."/>
            <person name="Ravi A."/>
            <person name="Getino M."/>
            <person name="Pursley I."/>
            <person name="Horton D.L."/>
            <person name="Alikhan N.F."/>
            <person name="Baker D."/>
            <person name="Gharbi K."/>
            <person name="Hall N."/>
            <person name="Watson M."/>
            <person name="Adriaenssens E.M."/>
            <person name="Foster-Nyarko E."/>
            <person name="Jarju S."/>
            <person name="Secka A."/>
            <person name="Antonio M."/>
            <person name="Oren A."/>
            <person name="Chaudhuri R.R."/>
            <person name="La Ragione R."/>
            <person name="Hildebrand F."/>
            <person name="Pallen M.J."/>
        </authorList>
    </citation>
    <scope>NUCLEOTIDE SEQUENCE</scope>
    <source>
        <strain evidence="2">CHK197-8231</strain>
    </source>
</reference>
<evidence type="ECO:0000313" key="3">
    <source>
        <dbReference type="Proteomes" id="UP000824087"/>
    </source>
</evidence>
<keyword evidence="1" id="KW-0812">Transmembrane</keyword>
<organism evidence="2 3">
    <name type="scientific">Candidatus Fimihabitans intestinipullorum</name>
    <dbReference type="NCBI Taxonomy" id="2840820"/>
    <lineage>
        <taxon>Bacteria</taxon>
        <taxon>Bacillati</taxon>
        <taxon>Mycoplasmatota</taxon>
        <taxon>Mycoplasmatota incertae sedis</taxon>
        <taxon>Candidatus Fimihabitans</taxon>
    </lineage>
</organism>
<name>A0A9D1HT28_9BACT</name>
<evidence type="ECO:0000256" key="1">
    <source>
        <dbReference type="SAM" id="Phobius"/>
    </source>
</evidence>
<dbReference type="EMBL" id="DVML01000007">
    <property type="protein sequence ID" value="HIU22063.1"/>
    <property type="molecule type" value="Genomic_DNA"/>
</dbReference>
<reference evidence="2" key="1">
    <citation type="submission" date="2020-10" db="EMBL/GenBank/DDBJ databases">
        <authorList>
            <person name="Gilroy R."/>
        </authorList>
    </citation>
    <scope>NUCLEOTIDE SEQUENCE</scope>
    <source>
        <strain evidence="2">CHK197-8231</strain>
    </source>
</reference>
<gene>
    <name evidence="2" type="ORF">IAD49_00560</name>
</gene>
<dbReference type="AlphaFoldDB" id="A0A9D1HT28"/>
<feature type="transmembrane region" description="Helical" evidence="1">
    <location>
        <begin position="12"/>
        <end position="31"/>
    </location>
</feature>
<keyword evidence="1" id="KW-0472">Membrane</keyword>
<sequence>MREGLGNVFMYNIIILFLVLMVVFLVGTISYNKAFRVNSRIINAIEKYEGYNGPAYEEIDRTLAIIGYRREGAVDCPTRDGVRAMTNFTGKYQYCVYEFKINDKFYNYGVLTYIDFDLPVAGKVKLPIYSKTDQIYQFQR</sequence>
<proteinExistence type="predicted"/>
<evidence type="ECO:0000313" key="2">
    <source>
        <dbReference type="EMBL" id="HIU22063.1"/>
    </source>
</evidence>
<protein>
    <submittedName>
        <fullName evidence="2">Uncharacterized protein</fullName>
    </submittedName>
</protein>
<accession>A0A9D1HT28</accession>
<keyword evidence="1" id="KW-1133">Transmembrane helix</keyword>
<comment type="caution">
    <text evidence="2">The sequence shown here is derived from an EMBL/GenBank/DDBJ whole genome shotgun (WGS) entry which is preliminary data.</text>
</comment>